<feature type="signal peptide" evidence="2">
    <location>
        <begin position="1"/>
        <end position="30"/>
    </location>
</feature>
<evidence type="ECO:0000313" key="3">
    <source>
        <dbReference type="EMBL" id="PSR20128.1"/>
    </source>
</evidence>
<feature type="compositionally biased region" description="Polar residues" evidence="1">
    <location>
        <begin position="44"/>
        <end position="61"/>
    </location>
</feature>
<dbReference type="PROSITE" id="PS51257">
    <property type="entry name" value="PROKAR_LIPOPROTEIN"/>
    <property type="match status" value="1"/>
</dbReference>
<evidence type="ECO:0008006" key="5">
    <source>
        <dbReference type="Google" id="ProtNLM"/>
    </source>
</evidence>
<comment type="caution">
    <text evidence="3">The sequence shown here is derived from an EMBL/GenBank/DDBJ whole genome shotgun (WGS) entry which is preliminary data.</text>
</comment>
<dbReference type="EMBL" id="PXYV01000084">
    <property type="protein sequence ID" value="PSR20128.1"/>
    <property type="molecule type" value="Genomic_DNA"/>
</dbReference>
<evidence type="ECO:0000256" key="2">
    <source>
        <dbReference type="SAM" id="SignalP"/>
    </source>
</evidence>
<feature type="chain" id="PRO_5015556200" description="Lipoprotein" evidence="2">
    <location>
        <begin position="31"/>
        <end position="255"/>
    </location>
</feature>
<reference evidence="3 4" key="1">
    <citation type="journal article" date="2014" name="BMC Genomics">
        <title>Comparison of environmental and isolate Sulfobacillus genomes reveals diverse carbon, sulfur, nitrogen, and hydrogen metabolisms.</title>
        <authorList>
            <person name="Justice N.B."/>
            <person name="Norman A."/>
            <person name="Brown C.T."/>
            <person name="Singh A."/>
            <person name="Thomas B.C."/>
            <person name="Banfield J.F."/>
        </authorList>
    </citation>
    <scope>NUCLEOTIDE SEQUENCE [LARGE SCALE GENOMIC DNA]</scope>
    <source>
        <strain evidence="3">AMDSBA3</strain>
    </source>
</reference>
<dbReference type="Proteomes" id="UP000241848">
    <property type="component" value="Unassembled WGS sequence"/>
</dbReference>
<name>A0A2T2WD17_9FIRM</name>
<evidence type="ECO:0000256" key="1">
    <source>
        <dbReference type="SAM" id="MobiDB-lite"/>
    </source>
</evidence>
<gene>
    <name evidence="3" type="ORF">C7B45_16395</name>
</gene>
<organism evidence="3 4">
    <name type="scientific">Sulfobacillus acidophilus</name>
    <dbReference type="NCBI Taxonomy" id="53633"/>
    <lineage>
        <taxon>Bacteria</taxon>
        <taxon>Bacillati</taxon>
        <taxon>Bacillota</taxon>
        <taxon>Clostridia</taxon>
        <taxon>Eubacteriales</taxon>
        <taxon>Clostridiales Family XVII. Incertae Sedis</taxon>
        <taxon>Sulfobacillus</taxon>
    </lineage>
</organism>
<dbReference type="AlphaFoldDB" id="A0A2T2WD17"/>
<feature type="region of interest" description="Disordered" evidence="1">
    <location>
        <begin position="38"/>
        <end position="66"/>
    </location>
</feature>
<keyword evidence="2" id="KW-0732">Signal</keyword>
<evidence type="ECO:0000313" key="4">
    <source>
        <dbReference type="Proteomes" id="UP000241848"/>
    </source>
</evidence>
<accession>A0A2T2WD17</accession>
<proteinExistence type="predicted"/>
<sequence length="255" mass="27643">MKNRELTLLGSTLLASVASVTLVGCGFVQAATPINSARPAATRPATQHSTAKAQPRRNSPPTAIPTPGWTWHLGAKNRIANIAANWALAWLQEKNWNTVSAYAAPGQAQKVQGEWVNGITVVPQDGGKNHVRWQPLTIQIAQYPETPGKYIVLLYARSVNAAGKPTLAQGLATSRVNYGGNQVGWDWTQGVKTPAEYTTFIADITIPHKFWKQPVTDWNPEFMLDPIGSTTASLTHAIQTGWSGMGPKQGQAEYH</sequence>
<protein>
    <recommendedName>
        <fullName evidence="5">Lipoprotein</fullName>
    </recommendedName>
</protein>